<evidence type="ECO:0000256" key="1">
    <source>
        <dbReference type="ARBA" id="ARBA00000707"/>
    </source>
</evidence>
<dbReference type="InterPro" id="IPR028889">
    <property type="entry name" value="USP"/>
</dbReference>
<keyword evidence="5 7" id="KW-0378">Hydrolase</keyword>
<dbReference type="GO" id="GO:0016579">
    <property type="term" value="P:protein deubiquitination"/>
    <property type="evidence" value="ECO:0007669"/>
    <property type="project" value="EnsemblFungi"/>
</dbReference>
<keyword evidence="6 7" id="KW-0788">Thiol protease</keyword>
<feature type="domain" description="USP" evidence="10">
    <location>
        <begin position="132"/>
        <end position="640"/>
    </location>
</feature>
<name>Q6BYF2_DEBHA</name>
<proteinExistence type="inferred from homology"/>
<dbReference type="STRING" id="284592.Q6BYF2"/>
<evidence type="ECO:0000259" key="10">
    <source>
        <dbReference type="PROSITE" id="PS50235"/>
    </source>
</evidence>
<comment type="catalytic activity">
    <reaction evidence="1 7">
        <text>Thiol-dependent hydrolysis of ester, thioester, amide, peptide and isopeptide bonds formed by the C-terminal Gly of ubiquitin (a 76-residue protein attached to proteins as an intracellular targeting signal).</text>
        <dbReference type="EC" id="3.4.19.12"/>
    </reaction>
</comment>
<evidence type="ECO:0000256" key="2">
    <source>
        <dbReference type="ARBA" id="ARBA00009085"/>
    </source>
</evidence>
<evidence type="ECO:0000256" key="6">
    <source>
        <dbReference type="ARBA" id="ARBA00022807"/>
    </source>
</evidence>
<evidence type="ECO:0000256" key="5">
    <source>
        <dbReference type="ARBA" id="ARBA00022801"/>
    </source>
</evidence>
<keyword evidence="9" id="KW-1133">Transmembrane helix</keyword>
<dbReference type="HOGENOM" id="CLU_008279_6_1_1"/>
<dbReference type="PROSITE" id="PS00973">
    <property type="entry name" value="USP_2"/>
    <property type="match status" value="1"/>
</dbReference>
<keyword evidence="9" id="KW-0472">Membrane</keyword>
<evidence type="ECO:0000256" key="8">
    <source>
        <dbReference type="SAM" id="MobiDB-lite"/>
    </source>
</evidence>
<dbReference type="AlphaFoldDB" id="Q6BYF2"/>
<dbReference type="GO" id="GO:0005829">
    <property type="term" value="C:cytosol"/>
    <property type="evidence" value="ECO:0007669"/>
    <property type="project" value="TreeGrafter"/>
</dbReference>
<dbReference type="CDD" id="cd02662">
    <property type="entry name" value="Peptidase_C19F"/>
    <property type="match status" value="1"/>
</dbReference>
<dbReference type="SUPFAM" id="SSF54001">
    <property type="entry name" value="Cysteine proteinases"/>
    <property type="match status" value="1"/>
</dbReference>
<feature type="region of interest" description="Disordered" evidence="8">
    <location>
        <begin position="520"/>
        <end position="571"/>
    </location>
</feature>
<protein>
    <recommendedName>
        <fullName evidence="7">Ubiquitin carboxyl-terminal hydrolase</fullName>
        <ecNumber evidence="7">3.4.19.12</ecNumber>
    </recommendedName>
</protein>
<reference evidence="11 12" key="1">
    <citation type="journal article" date="2004" name="Nature">
        <title>Genome evolution in yeasts.</title>
        <authorList>
            <consortium name="Genolevures"/>
            <person name="Dujon B."/>
            <person name="Sherman D."/>
            <person name="Fischer G."/>
            <person name="Durrens P."/>
            <person name="Casaregola S."/>
            <person name="Lafontaine I."/>
            <person name="de Montigny J."/>
            <person name="Marck C."/>
            <person name="Neuveglise C."/>
            <person name="Talla E."/>
            <person name="Goffard N."/>
            <person name="Frangeul L."/>
            <person name="Aigle M."/>
            <person name="Anthouard V."/>
            <person name="Babour A."/>
            <person name="Barbe V."/>
            <person name="Barnay S."/>
            <person name="Blanchin S."/>
            <person name="Beckerich J.M."/>
            <person name="Beyne E."/>
            <person name="Bleykasten C."/>
            <person name="Boisrame A."/>
            <person name="Boyer J."/>
            <person name="Cattolico L."/>
            <person name="Confanioleri F."/>
            <person name="de Daruvar A."/>
            <person name="Despons L."/>
            <person name="Fabre E."/>
            <person name="Fairhead C."/>
            <person name="Ferry-Dumazet H."/>
            <person name="Groppi A."/>
            <person name="Hantraye F."/>
            <person name="Hennequin C."/>
            <person name="Jauniaux N."/>
            <person name="Joyet P."/>
            <person name="Kachouri R."/>
            <person name="Kerrest A."/>
            <person name="Koszul R."/>
            <person name="Lemaire M."/>
            <person name="Lesur I."/>
            <person name="Ma L."/>
            <person name="Muller H."/>
            <person name="Nicaud J.M."/>
            <person name="Nikolski M."/>
            <person name="Oztas S."/>
            <person name="Ozier-Kalogeropoulos O."/>
            <person name="Pellenz S."/>
            <person name="Potier S."/>
            <person name="Richard G.F."/>
            <person name="Straub M.L."/>
            <person name="Suleau A."/>
            <person name="Swennene D."/>
            <person name="Tekaia F."/>
            <person name="Wesolowski-Louvel M."/>
            <person name="Westhof E."/>
            <person name="Wirth B."/>
            <person name="Zeniou-Meyer M."/>
            <person name="Zivanovic I."/>
            <person name="Bolotin-Fukuhara M."/>
            <person name="Thierry A."/>
            <person name="Bouchier C."/>
            <person name="Caudron B."/>
            <person name="Scarpelli C."/>
            <person name="Gaillardin C."/>
            <person name="Weissenbach J."/>
            <person name="Wincker P."/>
            <person name="Souciet J.L."/>
        </authorList>
    </citation>
    <scope>NUCLEOTIDE SEQUENCE [LARGE SCALE GENOMIC DNA]</scope>
    <source>
        <strain evidence="12">ATCC 36239 / CBS 767 / BCRC 21394 / JCM 1990 / NBRC 0083 / IGC 2968</strain>
    </source>
</reference>
<dbReference type="GO" id="GO:0006508">
    <property type="term" value="P:proteolysis"/>
    <property type="evidence" value="ECO:0007669"/>
    <property type="project" value="UniProtKB-KW"/>
</dbReference>
<dbReference type="RefSeq" id="XP_456767.2">
    <property type="nucleotide sequence ID" value="XM_456767.1"/>
</dbReference>
<evidence type="ECO:0000256" key="4">
    <source>
        <dbReference type="ARBA" id="ARBA00022786"/>
    </source>
</evidence>
<feature type="compositionally biased region" description="Acidic residues" evidence="8">
    <location>
        <begin position="686"/>
        <end position="699"/>
    </location>
</feature>
<dbReference type="InterPro" id="IPR038765">
    <property type="entry name" value="Papain-like_cys_pep_sf"/>
</dbReference>
<dbReference type="VEuPathDB" id="FungiDB:DEHA2A10032g"/>
<keyword evidence="3 7" id="KW-0645">Protease</keyword>
<feature type="region of interest" description="Disordered" evidence="8">
    <location>
        <begin position="253"/>
        <end position="276"/>
    </location>
</feature>
<organism evidence="11 12">
    <name type="scientific">Debaryomyces hansenii (strain ATCC 36239 / CBS 767 / BCRC 21394 / JCM 1990 / NBRC 0083 / IGC 2968)</name>
    <name type="common">Yeast</name>
    <name type="synonym">Torulaspora hansenii</name>
    <dbReference type="NCBI Taxonomy" id="284592"/>
    <lineage>
        <taxon>Eukaryota</taxon>
        <taxon>Fungi</taxon>
        <taxon>Dikarya</taxon>
        <taxon>Ascomycota</taxon>
        <taxon>Saccharomycotina</taxon>
        <taxon>Pichiomycetes</taxon>
        <taxon>Debaryomycetaceae</taxon>
        <taxon>Debaryomyces</taxon>
    </lineage>
</organism>
<dbReference type="InterPro" id="IPR050164">
    <property type="entry name" value="Peptidase_C19"/>
</dbReference>
<dbReference type="InParanoid" id="Q6BYF2"/>
<dbReference type="PANTHER" id="PTHR24006">
    <property type="entry name" value="UBIQUITIN CARBOXYL-TERMINAL HYDROLASE"/>
    <property type="match status" value="1"/>
</dbReference>
<dbReference type="GO" id="GO:0005634">
    <property type="term" value="C:nucleus"/>
    <property type="evidence" value="ECO:0007669"/>
    <property type="project" value="TreeGrafter"/>
</dbReference>
<dbReference type="GeneID" id="2899590"/>
<dbReference type="Pfam" id="PF00443">
    <property type="entry name" value="UCH"/>
    <property type="match status" value="1"/>
</dbReference>
<dbReference type="PROSITE" id="PS50235">
    <property type="entry name" value="USP_3"/>
    <property type="match status" value="1"/>
</dbReference>
<dbReference type="InterPro" id="IPR018200">
    <property type="entry name" value="USP_CS"/>
</dbReference>
<dbReference type="GO" id="GO:0005789">
    <property type="term" value="C:endoplasmic reticulum membrane"/>
    <property type="evidence" value="ECO:0007669"/>
    <property type="project" value="EnsemblFungi"/>
</dbReference>
<dbReference type="PROSITE" id="PS00972">
    <property type="entry name" value="USP_1"/>
    <property type="match status" value="1"/>
</dbReference>
<dbReference type="OMA" id="VECNRCA"/>
<accession>Q6BYF2</accession>
<evidence type="ECO:0000256" key="9">
    <source>
        <dbReference type="SAM" id="Phobius"/>
    </source>
</evidence>
<dbReference type="KEGG" id="dha:DEHA2A10032g"/>
<evidence type="ECO:0000256" key="3">
    <source>
        <dbReference type="ARBA" id="ARBA00022670"/>
    </source>
</evidence>
<dbReference type="EC" id="3.4.19.12" evidence="7"/>
<sequence length="740" mass="83130">MTSYISKESIAFFVLIIIFVVPLLDQTLLDKVLPVTFFNNIIPGGNINSISKFIKSNRLPLSTASTLVLLSIVLSVYYGRHPLSYSLPEFVNRAFSNMNSGYRYMTSNKSRFGPSRQSRETRFAVKNGGELGGISNDGNTCFMNSVLQSLASSKHLLKFIDSYLYSEIEISGEPTPTTVKSNTPKPDLVFTAALRRFLEGINGSYGSRGKEFSAKPLLNKMPNGPKQNFFTGYNQEDAQEFYQLVMNLVETEYKKDSKSRQSSPEPDSSEKSPSDKFVDSALVPNLISGCEELGRLGKVYVPASQVDPNLLEIDHKVYPLDLVTPVDGISVERIGCLACGEVGGIRYSVNSGLSLNLPNKSSYSGYDLDSLMNDWIAPEIIEDVNCNRCGLVQTKAFLLSKISEANNEKIIGQFQNRADEIEKELLQPHITDEVFEKLSIKQMIRKTKKSKQISLSRPPPLLTIHINRSVFDPKTYMIVKNPSNVSFPSRLDLTSYVTEPKDINMDARLPFRKQDERTINIPLADINKPSNSSESESSNTVSMSDQDNFEDKELSQSDRYSNSTSDSSENQDNCIALNPKLLYNLKAVISHFGTHNYGHYICYRRLRGSWWRISDESVYVVTENEVLNSQGTFMLFYEYNDGVNEILQHLDDDEEEDQESESAHGNSQCALDSESYEKNNTPTKLEDDDYLNNRDDDDSQSSGLSDDGDIGLPNENLDSERNGNLSMDDYNVEEGRAFHI</sequence>
<dbReference type="GO" id="GO:0004843">
    <property type="term" value="F:cysteine-type deubiquitinase activity"/>
    <property type="evidence" value="ECO:0007669"/>
    <property type="project" value="UniProtKB-UniRule"/>
</dbReference>
<evidence type="ECO:0000313" key="12">
    <source>
        <dbReference type="Proteomes" id="UP000000599"/>
    </source>
</evidence>
<comment type="similarity">
    <text evidence="2 7">Belongs to the peptidase C19 family.</text>
</comment>
<feature type="region of interest" description="Disordered" evidence="8">
    <location>
        <begin position="652"/>
        <end position="740"/>
    </location>
</feature>
<feature type="compositionally biased region" description="Low complexity" evidence="8">
    <location>
        <begin position="530"/>
        <end position="539"/>
    </location>
</feature>
<evidence type="ECO:0000256" key="7">
    <source>
        <dbReference type="RuleBase" id="RU366025"/>
    </source>
</evidence>
<feature type="compositionally biased region" description="Low complexity" evidence="8">
    <location>
        <begin position="557"/>
        <end position="571"/>
    </location>
</feature>
<dbReference type="Gene3D" id="3.90.70.10">
    <property type="entry name" value="Cysteine proteinases"/>
    <property type="match status" value="1"/>
</dbReference>
<dbReference type="FunCoup" id="Q6BYF2">
    <property type="interactions" value="55"/>
</dbReference>
<keyword evidence="12" id="KW-1185">Reference proteome</keyword>
<dbReference type="EMBL" id="CR382133">
    <property type="protein sequence ID" value="CAG84730.2"/>
    <property type="molecule type" value="Genomic_DNA"/>
</dbReference>
<gene>
    <name evidence="11" type="ordered locus">DEHA2A10032g</name>
</gene>
<evidence type="ECO:0000313" key="11">
    <source>
        <dbReference type="EMBL" id="CAG84730.2"/>
    </source>
</evidence>
<keyword evidence="9" id="KW-0812">Transmembrane</keyword>
<dbReference type="OrthoDB" id="2020758at2759"/>
<feature type="transmembrane region" description="Helical" evidence="9">
    <location>
        <begin position="6"/>
        <end position="24"/>
    </location>
</feature>
<dbReference type="eggNOG" id="KOG1867">
    <property type="taxonomic scope" value="Eukaryota"/>
</dbReference>
<keyword evidence="4 7" id="KW-0833">Ubl conjugation pathway</keyword>
<dbReference type="PANTHER" id="PTHR24006:SF888">
    <property type="entry name" value="UBIQUITIN CARBOXYL-TERMINAL HYDROLASE 30"/>
    <property type="match status" value="1"/>
</dbReference>
<dbReference type="InterPro" id="IPR001394">
    <property type="entry name" value="Peptidase_C19_UCH"/>
</dbReference>
<dbReference type="Proteomes" id="UP000000599">
    <property type="component" value="Chromosome A"/>
</dbReference>